<dbReference type="EMBL" id="JAMZFT010000001">
    <property type="protein sequence ID" value="MCP1335561.1"/>
    <property type="molecule type" value="Genomic_DNA"/>
</dbReference>
<keyword evidence="5" id="KW-1185">Reference proteome</keyword>
<dbReference type="InterPro" id="IPR016032">
    <property type="entry name" value="Sig_transdc_resp-reg_C-effctor"/>
</dbReference>
<feature type="domain" description="OmpR/PhoB-type" evidence="3">
    <location>
        <begin position="1"/>
        <end position="98"/>
    </location>
</feature>
<dbReference type="InterPro" id="IPR036388">
    <property type="entry name" value="WH-like_DNA-bd_sf"/>
</dbReference>
<proteinExistence type="predicted"/>
<dbReference type="GO" id="GO:0006355">
    <property type="term" value="P:regulation of DNA-templated transcription"/>
    <property type="evidence" value="ECO:0007669"/>
    <property type="project" value="InterPro"/>
</dbReference>
<evidence type="ECO:0000313" key="5">
    <source>
        <dbReference type="Proteomes" id="UP001055804"/>
    </source>
</evidence>
<evidence type="ECO:0000256" key="1">
    <source>
        <dbReference type="ARBA" id="ARBA00023125"/>
    </source>
</evidence>
<dbReference type="SMART" id="SM00862">
    <property type="entry name" value="Trans_reg_C"/>
    <property type="match status" value="1"/>
</dbReference>
<dbReference type="Gene3D" id="1.25.40.10">
    <property type="entry name" value="Tetratricopeptide repeat domain"/>
    <property type="match status" value="2"/>
</dbReference>
<dbReference type="Proteomes" id="UP001055804">
    <property type="component" value="Unassembled WGS sequence"/>
</dbReference>
<accession>A0A9J6PAT9</accession>
<dbReference type="PROSITE" id="PS51755">
    <property type="entry name" value="OMPR_PHOB"/>
    <property type="match status" value="1"/>
</dbReference>
<dbReference type="SUPFAM" id="SSF48452">
    <property type="entry name" value="TPR-like"/>
    <property type="match status" value="1"/>
</dbReference>
<name>A0A9J6PAT9_9PROT</name>
<reference evidence="4" key="1">
    <citation type="submission" date="2022-06" db="EMBL/GenBank/DDBJ databases">
        <title>Isolation and Genomics of Futiania mangrovii gen. nov., sp. nov., a Rare and Metabolically-versatile member in the Class Alphaproteobacteria.</title>
        <authorList>
            <person name="Liu L."/>
            <person name="Huang W.-C."/>
            <person name="Pan J."/>
            <person name="Li J."/>
            <person name="Huang Y."/>
            <person name="Du H."/>
            <person name="Liu Y."/>
            <person name="Li M."/>
        </authorList>
    </citation>
    <scope>NUCLEOTIDE SEQUENCE</scope>
    <source>
        <strain evidence="4">FT118</strain>
    </source>
</reference>
<dbReference type="AlphaFoldDB" id="A0A9J6PAT9"/>
<dbReference type="InterPro" id="IPR011990">
    <property type="entry name" value="TPR-like_helical_dom_sf"/>
</dbReference>
<feature type="DNA-binding region" description="OmpR/PhoB-type" evidence="2">
    <location>
        <begin position="1"/>
        <end position="98"/>
    </location>
</feature>
<organism evidence="4 5">
    <name type="scientific">Futiania mangrovi</name>
    <dbReference type="NCBI Taxonomy" id="2959716"/>
    <lineage>
        <taxon>Bacteria</taxon>
        <taxon>Pseudomonadati</taxon>
        <taxon>Pseudomonadota</taxon>
        <taxon>Alphaproteobacteria</taxon>
        <taxon>Futianiales</taxon>
        <taxon>Futianiaceae</taxon>
        <taxon>Futiania</taxon>
    </lineage>
</organism>
<evidence type="ECO:0000259" key="3">
    <source>
        <dbReference type="PROSITE" id="PS51755"/>
    </source>
</evidence>
<evidence type="ECO:0000313" key="4">
    <source>
        <dbReference type="EMBL" id="MCP1335561.1"/>
    </source>
</evidence>
<dbReference type="Gene3D" id="1.10.10.10">
    <property type="entry name" value="Winged helix-like DNA-binding domain superfamily/Winged helix DNA-binding domain"/>
    <property type="match status" value="1"/>
</dbReference>
<gene>
    <name evidence="4" type="ORF">NJQ99_03980</name>
</gene>
<sequence>MIHAFEDITLDTALFELRRAGDVVPVEPQVFELLALLVRERGRVVTRDEILDVVWNGRIVSDAALSSRIKAARRAIGDDGERQRLIRTVRGRGFRFLGDVRVAALPAAVAAPALPPEGEGDGADPARAAEALSLPLLDRPAIAVLPFSDATGDGQDNYLADGLTDEVIAALSAWRVFPVISRNTAFRFRGAGQTAQEAGSATGARYLVTGRLVRDGPRVRLWAALIDAAEDRQLWSGRFNRAADQIFDLEEELAAEVVSVLEPEMHNAEFQRVMRKRPENMTAWDLAMRAAWHVNRMTPADLDAADDLARRAVDLDPAWSYPHALIAVAAFQRAMRAWSGAAAETAFVETLAEAQRALEVDRNLWMAHALAGVGELWTHRHYDRALAHVYRAIQLNPSAAWCYHFCGCIAGFAGDLDVALAQGRRVFRVDPAYPYTAVVEADLALWSMLSDDLGEASLHIERALQWDPDYGRGWQRYVALHGLRGDRESSGRGIARLRALDQPVSRDYLASTYPFRNPEHAAVFFTGLRRAGVNV</sequence>
<keyword evidence="1 2" id="KW-0238">DNA-binding</keyword>
<comment type="caution">
    <text evidence="4">The sequence shown here is derived from an EMBL/GenBank/DDBJ whole genome shotgun (WGS) entry which is preliminary data.</text>
</comment>
<dbReference type="CDD" id="cd00383">
    <property type="entry name" value="trans_reg_C"/>
    <property type="match status" value="1"/>
</dbReference>
<dbReference type="Pfam" id="PF00486">
    <property type="entry name" value="Trans_reg_C"/>
    <property type="match status" value="1"/>
</dbReference>
<dbReference type="GO" id="GO:0000160">
    <property type="term" value="P:phosphorelay signal transduction system"/>
    <property type="evidence" value="ECO:0007669"/>
    <property type="project" value="InterPro"/>
</dbReference>
<protein>
    <submittedName>
        <fullName evidence="4">Winged helix-turn-helix domain-containing protein</fullName>
    </submittedName>
</protein>
<dbReference type="GO" id="GO:0003677">
    <property type="term" value="F:DNA binding"/>
    <property type="evidence" value="ECO:0007669"/>
    <property type="project" value="UniProtKB-UniRule"/>
</dbReference>
<evidence type="ECO:0000256" key="2">
    <source>
        <dbReference type="PROSITE-ProRule" id="PRU01091"/>
    </source>
</evidence>
<dbReference type="RefSeq" id="WP_269331502.1">
    <property type="nucleotide sequence ID" value="NZ_JAMZFT010000001.1"/>
</dbReference>
<dbReference type="Gene3D" id="3.40.50.10070">
    <property type="entry name" value="TolB, N-terminal domain"/>
    <property type="match status" value="1"/>
</dbReference>
<dbReference type="InterPro" id="IPR001867">
    <property type="entry name" value="OmpR/PhoB-type_DNA-bd"/>
</dbReference>
<dbReference type="SUPFAM" id="SSF46894">
    <property type="entry name" value="C-terminal effector domain of the bipartite response regulators"/>
    <property type="match status" value="1"/>
</dbReference>